<keyword evidence="2" id="KW-0805">Transcription regulation</keyword>
<dbReference type="InterPro" id="IPR036388">
    <property type="entry name" value="WH-like_DNA-bd_sf"/>
</dbReference>
<dbReference type="EMBL" id="FOGI01000017">
    <property type="protein sequence ID" value="SES47461.1"/>
    <property type="molecule type" value="Genomic_DNA"/>
</dbReference>
<dbReference type="SUPFAM" id="SSF53850">
    <property type="entry name" value="Periplasmic binding protein-like II"/>
    <property type="match status" value="1"/>
</dbReference>
<dbReference type="Gene3D" id="3.40.190.10">
    <property type="entry name" value="Periplasmic binding protein-like II"/>
    <property type="match status" value="2"/>
</dbReference>
<accession>A0A1H9XMZ0</accession>
<dbReference type="PRINTS" id="PR00039">
    <property type="entry name" value="HTHLYSR"/>
</dbReference>
<reference evidence="7" key="1">
    <citation type="submission" date="2016-10" db="EMBL/GenBank/DDBJ databases">
        <authorList>
            <person name="Varghese N."/>
            <person name="Submissions S."/>
        </authorList>
    </citation>
    <scope>NUCLEOTIDE SEQUENCE [LARGE SCALE GENOMIC DNA]</scope>
    <source>
        <strain evidence="7">DSM 44260</strain>
    </source>
</reference>
<dbReference type="Gene3D" id="1.10.10.10">
    <property type="entry name" value="Winged helix-like DNA-binding domain superfamily/Winged helix DNA-binding domain"/>
    <property type="match status" value="1"/>
</dbReference>
<dbReference type="PANTHER" id="PTHR30346">
    <property type="entry name" value="TRANSCRIPTIONAL DUAL REGULATOR HCAR-RELATED"/>
    <property type="match status" value="1"/>
</dbReference>
<feature type="domain" description="HTH lysR-type" evidence="5">
    <location>
        <begin position="3"/>
        <end position="60"/>
    </location>
</feature>
<dbReference type="CDD" id="cd05466">
    <property type="entry name" value="PBP2_LTTR_substrate"/>
    <property type="match status" value="1"/>
</dbReference>
<dbReference type="RefSeq" id="WP_092786383.1">
    <property type="nucleotide sequence ID" value="NZ_FOGI01000017.1"/>
</dbReference>
<keyword evidence="7" id="KW-1185">Reference proteome</keyword>
<dbReference type="AlphaFoldDB" id="A0A1H9XMZ0"/>
<dbReference type="InterPro" id="IPR000847">
    <property type="entry name" value="LysR_HTH_N"/>
</dbReference>
<dbReference type="InterPro" id="IPR005119">
    <property type="entry name" value="LysR_subst-bd"/>
</dbReference>
<dbReference type="PANTHER" id="PTHR30346:SF30">
    <property type="entry name" value="SMALL NEUTRAL PROTEASE REGULATORY PROTEIN"/>
    <property type="match status" value="1"/>
</dbReference>
<keyword evidence="4" id="KW-0804">Transcription</keyword>
<protein>
    <submittedName>
        <fullName evidence="6">DNA-binding transcriptional regulator, LysR family</fullName>
    </submittedName>
</protein>
<keyword evidence="3 6" id="KW-0238">DNA-binding</keyword>
<dbReference type="GO" id="GO:0003700">
    <property type="term" value="F:DNA-binding transcription factor activity"/>
    <property type="evidence" value="ECO:0007669"/>
    <property type="project" value="InterPro"/>
</dbReference>
<sequence length="324" mass="35646">MELEIRHLRALAAIDETGSLTQAARRLGMSQPALSGLLQRIERNIGGRLFFRAEYGCLPTPLGAEVLTEARIVLGGMSAIADRVGEWARRGLPSDPLRVGGYCGFLHVEISRWLRDQPWCSGVSLQEDFDERISIDKVAIGALDLALVYRAPLSGLAQPPTVRSVVVHPEEPVFLALAHDHPLAALPAITLADMAEHPWVDEPPGTTRWGAYVAQVCRDHGVVLDQPHSTQCLATLLELVHAKLAIGPALASSRDRPGSVVIRPIVDHPLHQELRLFYRPGTVVAAHIEEIHHQVHTTFHTRQGCNPAYDEWWLDRGRSLALTG</sequence>
<name>A0A1H9XMZ0_9PSEU</name>
<dbReference type="GO" id="GO:0032993">
    <property type="term" value="C:protein-DNA complex"/>
    <property type="evidence" value="ECO:0007669"/>
    <property type="project" value="TreeGrafter"/>
</dbReference>
<evidence type="ECO:0000259" key="5">
    <source>
        <dbReference type="PROSITE" id="PS50931"/>
    </source>
</evidence>
<dbReference type="PROSITE" id="PS50931">
    <property type="entry name" value="HTH_LYSR"/>
    <property type="match status" value="1"/>
</dbReference>
<dbReference type="GO" id="GO:0003677">
    <property type="term" value="F:DNA binding"/>
    <property type="evidence" value="ECO:0007669"/>
    <property type="project" value="UniProtKB-KW"/>
</dbReference>
<evidence type="ECO:0000313" key="6">
    <source>
        <dbReference type="EMBL" id="SES47461.1"/>
    </source>
</evidence>
<evidence type="ECO:0000256" key="4">
    <source>
        <dbReference type="ARBA" id="ARBA00023163"/>
    </source>
</evidence>
<gene>
    <name evidence="6" type="ORF">SAMN04487818_11777</name>
</gene>
<evidence type="ECO:0000313" key="7">
    <source>
        <dbReference type="Proteomes" id="UP000199051"/>
    </source>
</evidence>
<dbReference type="SUPFAM" id="SSF46785">
    <property type="entry name" value="Winged helix' DNA-binding domain"/>
    <property type="match status" value="1"/>
</dbReference>
<evidence type="ECO:0000256" key="1">
    <source>
        <dbReference type="ARBA" id="ARBA00009437"/>
    </source>
</evidence>
<dbReference type="Proteomes" id="UP000199051">
    <property type="component" value="Unassembled WGS sequence"/>
</dbReference>
<evidence type="ECO:0000256" key="2">
    <source>
        <dbReference type="ARBA" id="ARBA00023015"/>
    </source>
</evidence>
<evidence type="ECO:0000256" key="3">
    <source>
        <dbReference type="ARBA" id="ARBA00023125"/>
    </source>
</evidence>
<dbReference type="InterPro" id="IPR036390">
    <property type="entry name" value="WH_DNA-bd_sf"/>
</dbReference>
<proteinExistence type="inferred from homology"/>
<dbReference type="Pfam" id="PF03466">
    <property type="entry name" value="LysR_substrate"/>
    <property type="match status" value="1"/>
</dbReference>
<organism evidence="6 7">
    <name type="scientific">Actinokineospora terrae</name>
    <dbReference type="NCBI Taxonomy" id="155974"/>
    <lineage>
        <taxon>Bacteria</taxon>
        <taxon>Bacillati</taxon>
        <taxon>Actinomycetota</taxon>
        <taxon>Actinomycetes</taxon>
        <taxon>Pseudonocardiales</taxon>
        <taxon>Pseudonocardiaceae</taxon>
        <taxon>Actinokineospora</taxon>
    </lineage>
</organism>
<dbReference type="STRING" id="155974.SAMN04487818_11777"/>
<dbReference type="Pfam" id="PF00126">
    <property type="entry name" value="HTH_1"/>
    <property type="match status" value="1"/>
</dbReference>
<comment type="similarity">
    <text evidence="1">Belongs to the LysR transcriptional regulatory family.</text>
</comment>